<dbReference type="Proteomes" id="UP000521868">
    <property type="component" value="Unassembled WGS sequence"/>
</dbReference>
<dbReference type="RefSeq" id="WP_168106551.1">
    <property type="nucleotide sequence ID" value="NZ_VTOX01000002.1"/>
</dbReference>
<evidence type="ECO:0000313" key="1">
    <source>
        <dbReference type="EMBL" id="NKE65430.1"/>
    </source>
</evidence>
<comment type="caution">
    <text evidence="1">The sequence shown here is derived from an EMBL/GenBank/DDBJ whole genome shotgun (WGS) entry which is preliminary data.</text>
</comment>
<dbReference type="InterPro" id="IPR015813">
    <property type="entry name" value="Pyrv/PenolPyrv_kinase-like_dom"/>
</dbReference>
<dbReference type="AlphaFoldDB" id="A0A7X6DE01"/>
<dbReference type="PANTHER" id="PTHR42905">
    <property type="entry name" value="PHOSPHOENOLPYRUVATE CARBOXYLASE"/>
    <property type="match status" value="1"/>
</dbReference>
<dbReference type="Pfam" id="PF13714">
    <property type="entry name" value="PEP_mutase"/>
    <property type="match status" value="1"/>
</dbReference>
<gene>
    <name evidence="1" type="ORF">RAMLITH_06315</name>
</gene>
<proteinExistence type="predicted"/>
<dbReference type="EMBL" id="VTOX01000002">
    <property type="protein sequence ID" value="NKE65430.1"/>
    <property type="molecule type" value="Genomic_DNA"/>
</dbReference>
<dbReference type="SUPFAM" id="SSF51621">
    <property type="entry name" value="Phosphoenolpyruvate/pyruvate domain"/>
    <property type="match status" value="1"/>
</dbReference>
<dbReference type="Gene3D" id="3.20.20.60">
    <property type="entry name" value="Phosphoenolpyruvate-binding domains"/>
    <property type="match status" value="1"/>
</dbReference>
<keyword evidence="2" id="KW-1185">Reference proteome</keyword>
<dbReference type="InterPro" id="IPR040442">
    <property type="entry name" value="Pyrv_kinase-like_dom_sf"/>
</dbReference>
<protein>
    <submittedName>
        <fullName evidence="1">Carboxyvinyl-carboxyphosphonate phosphorylmutase</fullName>
    </submittedName>
</protein>
<accession>A0A7X6DE01</accession>
<organism evidence="1 2">
    <name type="scientific">Ramlibacter lithotrophicus</name>
    <dbReference type="NCBI Taxonomy" id="2606681"/>
    <lineage>
        <taxon>Bacteria</taxon>
        <taxon>Pseudomonadati</taxon>
        <taxon>Pseudomonadota</taxon>
        <taxon>Betaproteobacteria</taxon>
        <taxon>Burkholderiales</taxon>
        <taxon>Comamonadaceae</taxon>
        <taxon>Ramlibacter</taxon>
    </lineage>
</organism>
<dbReference type="CDD" id="cd00377">
    <property type="entry name" value="ICL_PEPM"/>
    <property type="match status" value="1"/>
</dbReference>
<name>A0A7X6DE01_9BURK</name>
<sequence>MKGDDFPLSLGAGGSRTGKLRGAVQPGRLLMAPGVFDCLTARLAECCGFSAVYMTGSGVSISRLGAPDVALLSFAEILDQARRIADVTTLPVIADADTGYGGPLNVIRTVREMERAGIAAIQIEDQDWPKRCGHELGRKLVSREEMVGRVKAAVDARVASDLMIIARTDARTMDGLDAALDRAHAYAEAGADVIFVESPESVEEMRRVTGEVRVPTLANQVEGGRTPLLPAGELQEIGFGLAIYPNSITRLFGHMGQLLFTELRESGSTRAFADRMLDHRALWELFEHRKFIEVEERYAVKRQAGK</sequence>
<reference evidence="1 2" key="1">
    <citation type="journal article" date="2020" name="Nature">
        <title>Bacterial chemolithoautotrophy via manganese oxidation.</title>
        <authorList>
            <person name="Yu H."/>
            <person name="Leadbetter J.R."/>
        </authorList>
    </citation>
    <scope>NUCLEOTIDE SEQUENCE [LARGE SCALE GENOMIC DNA]</scope>
    <source>
        <strain evidence="1 2">RBP-1</strain>
    </source>
</reference>
<dbReference type="GO" id="GO:0016833">
    <property type="term" value="F:oxo-acid-lyase activity"/>
    <property type="evidence" value="ECO:0007669"/>
    <property type="project" value="UniProtKB-ARBA"/>
</dbReference>
<evidence type="ECO:0000313" key="2">
    <source>
        <dbReference type="Proteomes" id="UP000521868"/>
    </source>
</evidence>
<dbReference type="InterPro" id="IPR039556">
    <property type="entry name" value="ICL/PEPM"/>
</dbReference>
<dbReference type="PANTHER" id="PTHR42905:SF5">
    <property type="entry name" value="CARBOXYVINYL-CARBOXYPHOSPHONATE PHOSPHORYLMUTASE, CHLOROPLASTIC"/>
    <property type="match status" value="1"/>
</dbReference>